<reference evidence="2" key="1">
    <citation type="thesis" date="2020" institute="ProQuest LLC" country="789 East Eisenhower Parkway, Ann Arbor, MI, USA">
        <title>Comparative Genomics and Chromosome Evolution.</title>
        <authorList>
            <person name="Mudd A.B."/>
        </authorList>
    </citation>
    <scope>NUCLEOTIDE SEQUENCE</scope>
    <source>
        <strain evidence="2">HN-11 Male</strain>
        <tissue evidence="2">Kidney and liver</tissue>
    </source>
</reference>
<organism evidence="2 3">
    <name type="scientific">Eleutherodactylus coqui</name>
    <name type="common">Puerto Rican coqui</name>
    <dbReference type="NCBI Taxonomy" id="57060"/>
    <lineage>
        <taxon>Eukaryota</taxon>
        <taxon>Metazoa</taxon>
        <taxon>Chordata</taxon>
        <taxon>Craniata</taxon>
        <taxon>Vertebrata</taxon>
        <taxon>Euteleostomi</taxon>
        <taxon>Amphibia</taxon>
        <taxon>Batrachia</taxon>
        <taxon>Anura</taxon>
        <taxon>Neobatrachia</taxon>
        <taxon>Hyloidea</taxon>
        <taxon>Eleutherodactylidae</taxon>
        <taxon>Eleutherodactylinae</taxon>
        <taxon>Eleutherodactylus</taxon>
        <taxon>Eleutherodactylus</taxon>
    </lineage>
</organism>
<evidence type="ECO:0000313" key="3">
    <source>
        <dbReference type="Proteomes" id="UP000770717"/>
    </source>
</evidence>
<accession>A0A8J6E6K1</accession>
<name>A0A8J6E6K1_ELECQ</name>
<keyword evidence="1" id="KW-1133">Transmembrane helix</keyword>
<feature type="transmembrane region" description="Helical" evidence="1">
    <location>
        <begin position="12"/>
        <end position="35"/>
    </location>
</feature>
<dbReference type="EMBL" id="WNTK01015948">
    <property type="protein sequence ID" value="KAG9461847.1"/>
    <property type="molecule type" value="Genomic_DNA"/>
</dbReference>
<gene>
    <name evidence="2" type="ORF">GDO78_015580</name>
</gene>
<protein>
    <submittedName>
        <fullName evidence="2">Uncharacterized protein</fullName>
    </submittedName>
</protein>
<dbReference type="AlphaFoldDB" id="A0A8J6E6K1"/>
<keyword evidence="1" id="KW-0812">Transmembrane</keyword>
<evidence type="ECO:0000256" key="1">
    <source>
        <dbReference type="SAM" id="Phobius"/>
    </source>
</evidence>
<feature type="non-terminal residue" evidence="2">
    <location>
        <position position="112"/>
    </location>
</feature>
<proteinExistence type="predicted"/>
<keyword evidence="1" id="KW-0472">Membrane</keyword>
<evidence type="ECO:0000313" key="2">
    <source>
        <dbReference type="EMBL" id="KAG9461847.1"/>
    </source>
</evidence>
<dbReference type="Proteomes" id="UP000770717">
    <property type="component" value="Unassembled WGS sequence"/>
</dbReference>
<keyword evidence="3" id="KW-1185">Reference proteome</keyword>
<sequence>MFCLSYTEMWKIIIIPIVVMILGTVAIAAWTYFVCKKMKKRHADYELIEVIVERPRHHIKKTERQEWKAAKERRARAKNNIRHRRREKKINIRIKSEDRLRRMLALWCICHR</sequence>
<comment type="caution">
    <text evidence="2">The sequence shown here is derived from an EMBL/GenBank/DDBJ whole genome shotgun (WGS) entry which is preliminary data.</text>
</comment>